<gene>
    <name evidence="2" type="ORF">PTTG_00644</name>
</gene>
<feature type="compositionally biased region" description="Polar residues" evidence="1">
    <location>
        <begin position="98"/>
        <end position="108"/>
    </location>
</feature>
<evidence type="ECO:0000256" key="1">
    <source>
        <dbReference type="SAM" id="MobiDB-lite"/>
    </source>
</evidence>
<feature type="region of interest" description="Disordered" evidence="1">
    <location>
        <begin position="222"/>
        <end position="295"/>
    </location>
</feature>
<reference evidence="3 4" key="3">
    <citation type="journal article" date="2017" name="G3 (Bethesda)">
        <title>Comparative analysis highlights variable genome content of wheat rusts and divergence of the mating loci.</title>
        <authorList>
            <person name="Cuomo C.A."/>
            <person name="Bakkeren G."/>
            <person name="Khalil H.B."/>
            <person name="Panwar V."/>
            <person name="Joly D."/>
            <person name="Linning R."/>
            <person name="Sakthikumar S."/>
            <person name="Song X."/>
            <person name="Adiconis X."/>
            <person name="Fan L."/>
            <person name="Goldberg J.M."/>
            <person name="Levin J.Z."/>
            <person name="Young S."/>
            <person name="Zeng Q."/>
            <person name="Anikster Y."/>
            <person name="Bruce M."/>
            <person name="Wang M."/>
            <person name="Yin C."/>
            <person name="McCallum B."/>
            <person name="Szabo L.J."/>
            <person name="Hulbert S."/>
            <person name="Chen X."/>
            <person name="Fellers J.P."/>
        </authorList>
    </citation>
    <scope>NUCLEOTIDE SEQUENCE</scope>
    <source>
        <strain evidence="4">Isolate 1-1 / race 1 (BBBD)</strain>
        <strain evidence="3">isolate 1-1 / race 1 (BBBD)</strain>
    </source>
</reference>
<reference evidence="3" key="4">
    <citation type="submission" date="2025-05" db="UniProtKB">
        <authorList>
            <consortium name="EnsemblFungi"/>
        </authorList>
    </citation>
    <scope>IDENTIFICATION</scope>
    <source>
        <strain evidence="3">isolate 1-1 / race 1 (BBBD)</strain>
    </source>
</reference>
<accession>A0A180GN88</accession>
<proteinExistence type="predicted"/>
<name>A0A180GN88_PUCT1</name>
<dbReference type="EnsemblFungi" id="PTTG_00644-t43_1">
    <property type="protein sequence ID" value="PTTG_00644-t43_1-p1"/>
    <property type="gene ID" value="PTTG_00644"/>
</dbReference>
<feature type="compositionally biased region" description="Polar residues" evidence="1">
    <location>
        <begin position="269"/>
        <end position="278"/>
    </location>
</feature>
<evidence type="ECO:0000313" key="2">
    <source>
        <dbReference type="EMBL" id="OAV94180.1"/>
    </source>
</evidence>
<dbReference type="VEuPathDB" id="FungiDB:PTTG_00644"/>
<keyword evidence="4" id="KW-1185">Reference proteome</keyword>
<dbReference type="AlphaFoldDB" id="A0A180GN88"/>
<protein>
    <submittedName>
        <fullName evidence="2 3">Uncharacterized protein</fullName>
    </submittedName>
</protein>
<evidence type="ECO:0000313" key="4">
    <source>
        <dbReference type="Proteomes" id="UP000005240"/>
    </source>
</evidence>
<sequence length="295" mass="31041">MSDQSQKRPPQPSHVNQSRQAPRGSNIRPDSNTRRLGGGNHHPPTSSTRPIPQPALVGAAPQVSDQVSGHQNDVGESPTASPSSDLSSIPDSPVAPLPTTSPAVNFTQPEDRVVEAVRTRPSKRQAEAATLGPHRAPKAKIPRTHAANPVGTRVDADQAVVTNESLDAWRQCLLTMREQVAKQPFLTSHTRATTSNNDALIAFSGPQAPAALLHTNTPLAPTLSGSSDSAGINRGRVKQEPSSVSRPDVYAAPSSRGLQELVCHARASPASNPASDSVQIVKGPTCKKANRPPPV</sequence>
<organism evidence="2">
    <name type="scientific">Puccinia triticina (isolate 1-1 / race 1 (BBBD))</name>
    <name type="common">Brown leaf rust fungus</name>
    <dbReference type="NCBI Taxonomy" id="630390"/>
    <lineage>
        <taxon>Eukaryota</taxon>
        <taxon>Fungi</taxon>
        <taxon>Dikarya</taxon>
        <taxon>Basidiomycota</taxon>
        <taxon>Pucciniomycotina</taxon>
        <taxon>Pucciniomycetes</taxon>
        <taxon>Pucciniales</taxon>
        <taxon>Pucciniaceae</taxon>
        <taxon>Puccinia</taxon>
    </lineage>
</organism>
<dbReference type="EMBL" id="ADAS02000042">
    <property type="protein sequence ID" value="OAV94180.1"/>
    <property type="molecule type" value="Genomic_DNA"/>
</dbReference>
<feature type="compositionally biased region" description="Low complexity" evidence="1">
    <location>
        <begin position="77"/>
        <end position="92"/>
    </location>
</feature>
<feature type="region of interest" description="Disordered" evidence="1">
    <location>
        <begin position="1"/>
        <end position="147"/>
    </location>
</feature>
<reference evidence="2" key="1">
    <citation type="submission" date="2009-11" db="EMBL/GenBank/DDBJ databases">
        <authorList>
            <consortium name="The Broad Institute Genome Sequencing Platform"/>
            <person name="Ward D."/>
            <person name="Feldgarden M."/>
            <person name="Earl A."/>
            <person name="Young S.K."/>
            <person name="Zeng Q."/>
            <person name="Koehrsen M."/>
            <person name="Alvarado L."/>
            <person name="Berlin A."/>
            <person name="Bochicchio J."/>
            <person name="Borenstein D."/>
            <person name="Chapman S.B."/>
            <person name="Chen Z."/>
            <person name="Engels R."/>
            <person name="Freedman E."/>
            <person name="Gellesch M."/>
            <person name="Goldberg J."/>
            <person name="Griggs A."/>
            <person name="Gujja S."/>
            <person name="Heilman E."/>
            <person name="Heiman D."/>
            <person name="Hepburn T."/>
            <person name="Howarth C."/>
            <person name="Jen D."/>
            <person name="Larson L."/>
            <person name="Lewis B."/>
            <person name="Mehta T."/>
            <person name="Park D."/>
            <person name="Pearson M."/>
            <person name="Roberts A."/>
            <person name="Saif S."/>
            <person name="Shea T."/>
            <person name="Shenoy N."/>
            <person name="Sisk P."/>
            <person name="Stolte C."/>
            <person name="Sykes S."/>
            <person name="Thomson T."/>
            <person name="Walk T."/>
            <person name="White J."/>
            <person name="Yandava C."/>
            <person name="Izard J."/>
            <person name="Baranova O.V."/>
            <person name="Blanton J.M."/>
            <person name="Tanner A.C."/>
            <person name="Dewhirst F.E."/>
            <person name="Haas B."/>
            <person name="Nusbaum C."/>
            <person name="Birren B."/>
        </authorList>
    </citation>
    <scope>NUCLEOTIDE SEQUENCE [LARGE SCALE GENOMIC DNA]</scope>
    <source>
        <strain evidence="2">1-1 BBBD Race 1</strain>
    </source>
</reference>
<feature type="compositionally biased region" description="Polar residues" evidence="1">
    <location>
        <begin position="1"/>
        <end position="20"/>
    </location>
</feature>
<reference evidence="2" key="2">
    <citation type="submission" date="2016-05" db="EMBL/GenBank/DDBJ databases">
        <title>Comparative analysis highlights variable genome content of wheat rusts and divergence of the mating loci.</title>
        <authorList>
            <person name="Cuomo C.A."/>
            <person name="Bakkeren G."/>
            <person name="Szabo L."/>
            <person name="Khalil H."/>
            <person name="Joly D."/>
            <person name="Goldberg J."/>
            <person name="Young S."/>
            <person name="Zeng Q."/>
            <person name="Fellers J."/>
        </authorList>
    </citation>
    <scope>NUCLEOTIDE SEQUENCE [LARGE SCALE GENOMIC DNA]</scope>
    <source>
        <strain evidence="2">1-1 BBBD Race 1</strain>
    </source>
</reference>
<feature type="compositionally biased region" description="Basic and acidic residues" evidence="1">
    <location>
        <begin position="109"/>
        <end position="118"/>
    </location>
</feature>
<evidence type="ECO:0000313" key="3">
    <source>
        <dbReference type="EnsemblFungi" id="PTTG_00644-t43_1-p1"/>
    </source>
</evidence>
<dbReference type="Proteomes" id="UP000005240">
    <property type="component" value="Unassembled WGS sequence"/>
</dbReference>